<dbReference type="Gene3D" id="1.10.287.770">
    <property type="entry name" value="YojJ-like"/>
    <property type="match status" value="1"/>
</dbReference>
<dbReference type="InterPro" id="IPR004726">
    <property type="entry name" value="Deg-1"/>
</dbReference>
<dbReference type="Gene3D" id="2.60.470.10">
    <property type="entry name" value="Acid-sensing ion channels like domains"/>
    <property type="match status" value="1"/>
</dbReference>
<dbReference type="GO" id="GO:0016020">
    <property type="term" value="C:membrane"/>
    <property type="evidence" value="ECO:0007669"/>
    <property type="project" value="UniProtKB-SubCell"/>
</dbReference>
<protein>
    <submittedName>
        <fullName evidence="16">Uncharacterized protein</fullName>
    </submittedName>
</protein>
<feature type="transmembrane region" description="Helical" evidence="15">
    <location>
        <begin position="147"/>
        <end position="168"/>
    </location>
</feature>
<feature type="compositionally biased region" description="Basic and acidic residues" evidence="14">
    <location>
        <begin position="984"/>
        <end position="1011"/>
    </location>
</feature>
<dbReference type="PANTHER" id="PTHR11690">
    <property type="entry name" value="AMILORIDE-SENSITIVE SODIUM CHANNEL-RELATED"/>
    <property type="match status" value="1"/>
</dbReference>
<dbReference type="GO" id="GO:0005272">
    <property type="term" value="F:sodium channel activity"/>
    <property type="evidence" value="ECO:0007669"/>
    <property type="project" value="UniProtKB-KW"/>
</dbReference>
<organism evidence="16 17">
    <name type="scientific">Heterodera trifolii</name>
    <dbReference type="NCBI Taxonomy" id="157864"/>
    <lineage>
        <taxon>Eukaryota</taxon>
        <taxon>Metazoa</taxon>
        <taxon>Ecdysozoa</taxon>
        <taxon>Nematoda</taxon>
        <taxon>Chromadorea</taxon>
        <taxon>Rhabditida</taxon>
        <taxon>Tylenchina</taxon>
        <taxon>Tylenchomorpha</taxon>
        <taxon>Tylenchoidea</taxon>
        <taxon>Heteroderidae</taxon>
        <taxon>Heteroderinae</taxon>
        <taxon>Heterodera</taxon>
    </lineage>
</organism>
<keyword evidence="4 13" id="KW-0894">Sodium channel</keyword>
<evidence type="ECO:0000256" key="8">
    <source>
        <dbReference type="ARBA" id="ARBA00023065"/>
    </source>
</evidence>
<keyword evidence="6 15" id="KW-1133">Transmembrane helix</keyword>
<feature type="transmembrane region" description="Helical" evidence="15">
    <location>
        <begin position="813"/>
        <end position="834"/>
    </location>
</feature>
<name>A0ABD2I283_9BILA</name>
<keyword evidence="9 15" id="KW-0472">Membrane</keyword>
<feature type="region of interest" description="Disordered" evidence="14">
    <location>
        <begin position="851"/>
        <end position="879"/>
    </location>
</feature>
<gene>
    <name evidence="16" type="ORF">niasHT_033651</name>
</gene>
<dbReference type="Proteomes" id="UP001620626">
    <property type="component" value="Unassembled WGS sequence"/>
</dbReference>
<evidence type="ECO:0000256" key="7">
    <source>
        <dbReference type="ARBA" id="ARBA00023053"/>
    </source>
</evidence>
<proteinExistence type="inferred from homology"/>
<evidence type="ECO:0000256" key="5">
    <source>
        <dbReference type="ARBA" id="ARBA00022692"/>
    </source>
</evidence>
<feature type="region of interest" description="Disordered" evidence="14">
    <location>
        <begin position="1"/>
        <end position="67"/>
    </location>
</feature>
<evidence type="ECO:0000256" key="14">
    <source>
        <dbReference type="SAM" id="MobiDB-lite"/>
    </source>
</evidence>
<dbReference type="NCBIfam" id="TIGR00867">
    <property type="entry name" value="deg-1"/>
    <property type="match status" value="1"/>
</dbReference>
<evidence type="ECO:0000256" key="13">
    <source>
        <dbReference type="RuleBase" id="RU000679"/>
    </source>
</evidence>
<keyword evidence="12 13" id="KW-0407">Ion channel</keyword>
<dbReference type="InterPro" id="IPR020903">
    <property type="entry name" value="ENaC_CS"/>
</dbReference>
<dbReference type="PROSITE" id="PS01206">
    <property type="entry name" value="ASC"/>
    <property type="match status" value="1"/>
</dbReference>
<evidence type="ECO:0000256" key="2">
    <source>
        <dbReference type="ARBA" id="ARBA00007193"/>
    </source>
</evidence>
<comment type="subcellular location">
    <subcellularLocation>
        <location evidence="1">Membrane</location>
        <topology evidence="1">Multi-pass membrane protein</topology>
    </subcellularLocation>
</comment>
<evidence type="ECO:0000256" key="15">
    <source>
        <dbReference type="SAM" id="Phobius"/>
    </source>
</evidence>
<feature type="region of interest" description="Disordered" evidence="14">
    <location>
        <begin position="248"/>
        <end position="277"/>
    </location>
</feature>
<feature type="compositionally biased region" description="Low complexity" evidence="14">
    <location>
        <begin position="8"/>
        <end position="19"/>
    </location>
</feature>
<keyword evidence="5 13" id="KW-0812">Transmembrane</keyword>
<feature type="compositionally biased region" description="Basic and acidic residues" evidence="14">
    <location>
        <begin position="255"/>
        <end position="267"/>
    </location>
</feature>
<reference evidence="16 17" key="1">
    <citation type="submission" date="2024-10" db="EMBL/GenBank/DDBJ databases">
        <authorList>
            <person name="Kim D."/>
        </authorList>
    </citation>
    <scope>NUCLEOTIDE SEQUENCE [LARGE SCALE GENOMIC DNA]</scope>
    <source>
        <strain evidence="16">BH-2024</strain>
    </source>
</reference>
<dbReference type="PRINTS" id="PR01078">
    <property type="entry name" value="AMINACHANNEL"/>
</dbReference>
<keyword evidence="8 13" id="KW-0406">Ion transport</keyword>
<evidence type="ECO:0000256" key="1">
    <source>
        <dbReference type="ARBA" id="ARBA00004141"/>
    </source>
</evidence>
<evidence type="ECO:0000256" key="6">
    <source>
        <dbReference type="ARBA" id="ARBA00022989"/>
    </source>
</evidence>
<dbReference type="PANTHER" id="PTHR11690:SF279">
    <property type="entry name" value="DEGENERIN-LIKE PROTEIN UNC-105"/>
    <property type="match status" value="1"/>
</dbReference>
<feature type="compositionally biased region" description="Low complexity" evidence="14">
    <location>
        <begin position="864"/>
        <end position="873"/>
    </location>
</feature>
<keyword evidence="3 13" id="KW-0813">Transport</keyword>
<evidence type="ECO:0000256" key="11">
    <source>
        <dbReference type="ARBA" id="ARBA00023201"/>
    </source>
</evidence>
<dbReference type="Pfam" id="PF00858">
    <property type="entry name" value="ASC"/>
    <property type="match status" value="2"/>
</dbReference>
<keyword evidence="11 13" id="KW-0739">Sodium transport</keyword>
<comment type="similarity">
    <text evidence="2 13">Belongs to the amiloride-sensitive sodium channel (TC 1.A.6) family.</text>
</comment>
<feature type="compositionally biased region" description="Basic and acidic residues" evidence="14">
    <location>
        <begin position="1060"/>
        <end position="1073"/>
    </location>
</feature>
<evidence type="ECO:0000313" key="17">
    <source>
        <dbReference type="Proteomes" id="UP001620626"/>
    </source>
</evidence>
<feature type="compositionally biased region" description="Polar residues" evidence="14">
    <location>
        <begin position="45"/>
        <end position="55"/>
    </location>
</feature>
<evidence type="ECO:0000256" key="4">
    <source>
        <dbReference type="ARBA" id="ARBA00022461"/>
    </source>
</evidence>
<sequence>MPEVTLTGQIRSRSSSQGSDAQRNAIKVPVPPPDSAAVGEPDRVTISSEEQNGVKNMSKKRRPHPAQLKKSVLLSLANGTENDGGTKSPRHGSMLRRFSRAASFKKAREHLPVNIDLNGILHRFERHSTIHGICHASLAPNKRWRRFWLSVFALCLIILIIQVIYTAIKFLKYPKTVDLDLKFENAPFPSVTICNLNPYKASAIRNDIAARATMDALENVLQETGRSEGVAAAISTDNVKKARRELKRHQLNRPENGDKNKEEEKQQQKLSSSSPTAGTDWREMALAIHRRYLQVYATCYCEVSRLSSVRKQGSCYAAYKNRVTVRFLDNANNNNGTDEQQQQQQQHMHYFYPTKCLCQLDWMAKAIWPCFPYNTWKEHICVECVDDHGHCPMRFLDYRTANGEGNNGGGKYRKSRQSASSSHRTYAIEMLDENMDICVCHREYNHCVANNLDGEIPEIMPGDDLNLLNISHLTEGVRRRGEVSQAVVLALKTYETSNSSTNDTEQQQIIEQAMGFEEKPLDERVRLSQAKDELILKCSFNQHDCDIEKDFKLFHDPTYGNCYTFNWDRNAQVTAHRAGANYGLRVLVYANVSEYLPITEAVGFRITVHDKWTVPFVDAFGYNAPTGTLSAFGVRMKKFFRLEHPYGHCREGGERAEWYIYNKKENYNYSIEGCHRSCTQREVVRVCGCADPMFPVPQGAVQCRMSDPVARNCLKNTTRQLSQLIADGALEECQCPLPCYETGYEVTYSAANWPSGTTKLLECESNDALCMEKYRINAAMIQVFYEELNYQTLTESPAYSMTSLIADLGGLSGLWIGISVVSILEVVQLIWFCMQYIHKKKTPELLAMVRSARQRSSAGHTDKSPSGSSSSPPRARTESVGAYSLKSLHSVRSDLRPGIRITQERRPSHSTGSSTPYLAPEVELPCTCLYGARGQIVFMKPLCPFHGYMVRRIMRPHSDDEEEEDEIFDEEGDEEEEEAEGDAGGDHPQRRLLNPEEIKALEHEADMEHGPADGGAATVPHGNGKSQPSVPSSGAIRRAPARRGTVKSSRRSSSSSSTEGRLEAERKRTLGEM</sequence>
<comment type="caution">
    <text evidence="16">The sequence shown here is derived from an EMBL/GenBank/DDBJ whole genome shotgun (WGS) entry which is preliminary data.</text>
</comment>
<evidence type="ECO:0000256" key="10">
    <source>
        <dbReference type="ARBA" id="ARBA00023180"/>
    </source>
</evidence>
<evidence type="ECO:0000313" key="16">
    <source>
        <dbReference type="EMBL" id="KAL3074624.1"/>
    </source>
</evidence>
<feature type="region of interest" description="Disordered" evidence="14">
    <location>
        <begin position="896"/>
        <end position="917"/>
    </location>
</feature>
<dbReference type="EMBL" id="JBICBT010001293">
    <property type="protein sequence ID" value="KAL3074624.1"/>
    <property type="molecule type" value="Genomic_DNA"/>
</dbReference>
<feature type="region of interest" description="Disordered" evidence="14">
    <location>
        <begin position="956"/>
        <end position="1073"/>
    </location>
</feature>
<evidence type="ECO:0000256" key="3">
    <source>
        <dbReference type="ARBA" id="ARBA00022448"/>
    </source>
</evidence>
<dbReference type="AlphaFoldDB" id="A0ABD2I283"/>
<dbReference type="InterPro" id="IPR001873">
    <property type="entry name" value="ENaC"/>
</dbReference>
<feature type="compositionally biased region" description="Basic and acidic residues" evidence="14">
    <location>
        <begin position="896"/>
        <end position="907"/>
    </location>
</feature>
<keyword evidence="10" id="KW-0325">Glycoprotein</keyword>
<accession>A0ABD2I283</accession>
<evidence type="ECO:0000256" key="12">
    <source>
        <dbReference type="ARBA" id="ARBA00023303"/>
    </source>
</evidence>
<feature type="compositionally biased region" description="Acidic residues" evidence="14">
    <location>
        <begin position="959"/>
        <end position="983"/>
    </location>
</feature>
<feature type="compositionally biased region" description="Basic residues" evidence="14">
    <location>
        <begin position="1039"/>
        <end position="1050"/>
    </location>
</feature>
<keyword evidence="17" id="KW-1185">Reference proteome</keyword>
<keyword evidence="7" id="KW-0915">Sodium</keyword>
<evidence type="ECO:0000256" key="9">
    <source>
        <dbReference type="ARBA" id="ARBA00023136"/>
    </source>
</evidence>